<reference evidence="7" key="1">
    <citation type="journal article" date="2023" name="Mol. Phylogenet. Evol.">
        <title>Genome-scale phylogeny and comparative genomics of the fungal order Sordariales.</title>
        <authorList>
            <person name="Hensen N."/>
            <person name="Bonometti L."/>
            <person name="Westerberg I."/>
            <person name="Brannstrom I.O."/>
            <person name="Guillou S."/>
            <person name="Cros-Aarteil S."/>
            <person name="Calhoun S."/>
            <person name="Haridas S."/>
            <person name="Kuo A."/>
            <person name="Mondo S."/>
            <person name="Pangilinan J."/>
            <person name="Riley R."/>
            <person name="LaButti K."/>
            <person name="Andreopoulos B."/>
            <person name="Lipzen A."/>
            <person name="Chen C."/>
            <person name="Yan M."/>
            <person name="Daum C."/>
            <person name="Ng V."/>
            <person name="Clum A."/>
            <person name="Steindorff A."/>
            <person name="Ohm R.A."/>
            <person name="Martin F."/>
            <person name="Silar P."/>
            <person name="Natvig D.O."/>
            <person name="Lalanne C."/>
            <person name="Gautier V."/>
            <person name="Ament-Velasquez S.L."/>
            <person name="Kruys A."/>
            <person name="Hutchinson M.I."/>
            <person name="Powell A.J."/>
            <person name="Barry K."/>
            <person name="Miller A.N."/>
            <person name="Grigoriev I.V."/>
            <person name="Debuchy R."/>
            <person name="Gladieux P."/>
            <person name="Hiltunen Thoren M."/>
            <person name="Johannesson H."/>
        </authorList>
    </citation>
    <scope>NUCLEOTIDE SEQUENCE [LARGE SCALE GENOMIC DNA]</scope>
    <source>
        <strain evidence="7">CBS 340.73</strain>
    </source>
</reference>
<dbReference type="InterPro" id="IPR013085">
    <property type="entry name" value="U1-CZ_Znf_C2H2"/>
</dbReference>
<dbReference type="Proteomes" id="UP001303473">
    <property type="component" value="Unassembled WGS sequence"/>
</dbReference>
<proteinExistence type="predicted"/>
<keyword evidence="1" id="KW-0479">Metal-binding</keyword>
<feature type="region of interest" description="Disordered" evidence="4">
    <location>
        <begin position="228"/>
        <end position="307"/>
    </location>
</feature>
<feature type="compositionally biased region" description="Low complexity" evidence="4">
    <location>
        <begin position="73"/>
        <end position="87"/>
    </location>
</feature>
<accession>A0AAN6NAX3</accession>
<dbReference type="PANTHER" id="PTHR13173:SF10">
    <property type="entry name" value="WW DOMAIN-BINDING PROTEIN 4"/>
    <property type="match status" value="1"/>
</dbReference>
<evidence type="ECO:0000256" key="3">
    <source>
        <dbReference type="ARBA" id="ARBA00022833"/>
    </source>
</evidence>
<dbReference type="Pfam" id="PF06220">
    <property type="entry name" value="zf-U1"/>
    <property type="match status" value="1"/>
</dbReference>
<gene>
    <name evidence="6" type="ORF">QBC46DRAFT_313692</name>
</gene>
<feature type="compositionally biased region" description="Basic and acidic residues" evidence="4">
    <location>
        <begin position="43"/>
        <end position="67"/>
    </location>
</feature>
<evidence type="ECO:0000259" key="5">
    <source>
        <dbReference type="Pfam" id="PF06220"/>
    </source>
</evidence>
<evidence type="ECO:0000256" key="1">
    <source>
        <dbReference type="ARBA" id="ARBA00022723"/>
    </source>
</evidence>
<dbReference type="GO" id="GO:0003723">
    <property type="term" value="F:RNA binding"/>
    <property type="evidence" value="ECO:0007669"/>
    <property type="project" value="TreeGrafter"/>
</dbReference>
<dbReference type="GO" id="GO:0000398">
    <property type="term" value="P:mRNA splicing, via spliceosome"/>
    <property type="evidence" value="ECO:0007669"/>
    <property type="project" value="InterPro"/>
</dbReference>
<feature type="region of interest" description="Disordered" evidence="4">
    <location>
        <begin position="29"/>
        <end position="115"/>
    </location>
</feature>
<evidence type="ECO:0000256" key="4">
    <source>
        <dbReference type="SAM" id="MobiDB-lite"/>
    </source>
</evidence>
<evidence type="ECO:0000313" key="6">
    <source>
        <dbReference type="EMBL" id="KAK3940437.1"/>
    </source>
</evidence>
<dbReference type="GO" id="GO:0071011">
    <property type="term" value="C:precatalytic spliceosome"/>
    <property type="evidence" value="ECO:0007669"/>
    <property type="project" value="TreeGrafter"/>
</dbReference>
<keyword evidence="7" id="KW-1185">Reference proteome</keyword>
<dbReference type="EMBL" id="MU853796">
    <property type="protein sequence ID" value="KAK3940437.1"/>
    <property type="molecule type" value="Genomic_DNA"/>
</dbReference>
<keyword evidence="2" id="KW-0863">Zinc-finger</keyword>
<protein>
    <submittedName>
        <fullName evidence="6">WW domain-binding protein 4</fullName>
    </submittedName>
</protein>
<dbReference type="InterPro" id="IPR040023">
    <property type="entry name" value="WBP4"/>
</dbReference>
<evidence type="ECO:0000313" key="7">
    <source>
        <dbReference type="Proteomes" id="UP001303473"/>
    </source>
</evidence>
<dbReference type="AlphaFoldDB" id="A0AAN6NAX3"/>
<dbReference type="GO" id="GO:0008270">
    <property type="term" value="F:zinc ion binding"/>
    <property type="evidence" value="ECO:0007669"/>
    <property type="project" value="UniProtKB-KW"/>
</dbReference>
<feature type="region of interest" description="Disordered" evidence="4">
    <location>
        <begin position="163"/>
        <end position="193"/>
    </location>
</feature>
<comment type="caution">
    <text evidence="6">The sequence shown here is derived from an EMBL/GenBank/DDBJ whole genome shotgun (WGS) entry which is preliminary data.</text>
</comment>
<dbReference type="SUPFAM" id="SSF57667">
    <property type="entry name" value="beta-beta-alpha zinc fingers"/>
    <property type="match status" value="1"/>
</dbReference>
<dbReference type="InterPro" id="IPR036236">
    <property type="entry name" value="Znf_C2H2_sf"/>
</dbReference>
<keyword evidence="3" id="KW-0862">Zinc</keyword>
<feature type="compositionally biased region" description="Basic and acidic residues" evidence="4">
    <location>
        <begin position="239"/>
        <end position="255"/>
    </location>
</feature>
<evidence type="ECO:0000256" key="2">
    <source>
        <dbReference type="ARBA" id="ARBA00022771"/>
    </source>
</evidence>
<feature type="compositionally biased region" description="Acidic residues" evidence="4">
    <location>
        <begin position="256"/>
        <end position="271"/>
    </location>
</feature>
<dbReference type="PANTHER" id="PTHR13173">
    <property type="entry name" value="WW DOMAIN BINDING PROTEIN 4"/>
    <property type="match status" value="1"/>
</dbReference>
<name>A0AAN6NAX3_9PEZI</name>
<feature type="domain" description="U1-C C2H2-type zinc finger" evidence="5">
    <location>
        <begin position="9"/>
        <end position="42"/>
    </location>
</feature>
<organism evidence="6 7">
    <name type="scientific">Diplogelasinospora grovesii</name>
    <dbReference type="NCBI Taxonomy" id="303347"/>
    <lineage>
        <taxon>Eukaryota</taxon>
        <taxon>Fungi</taxon>
        <taxon>Dikarya</taxon>
        <taxon>Ascomycota</taxon>
        <taxon>Pezizomycotina</taxon>
        <taxon>Sordariomycetes</taxon>
        <taxon>Sordariomycetidae</taxon>
        <taxon>Sordariales</taxon>
        <taxon>Diplogelasinosporaceae</taxon>
        <taxon>Diplogelasinospora</taxon>
    </lineage>
</organism>
<sequence length="320" mass="35731">MSEYWKSTPKYWCKHCQVYVRDTKLERTNHEASGRHQGAIKRSLRDLHRGAEREEKEKERARREVERLNGVVNNTSTTTTTTTTNSSFRSVSNKPRPAGSRFGNDVGSGGGIRTGANNAQVTEAERQKQLEQLADLGVNIPTELRGNMAMAGEWTVTSTRIIKDQEEGGGRGGGAEGRALGVKRELERTEEEMEQEEALRGLLKIKKPRRWGADSKMAVERGDEELEALLSGTIPPPVKKREEKSQPNLEIIKKEEEEESPQQQGDVEEATDAPPPPLIKRESTDGILGEVPDQTQEEDKAGLGGVVVFKKRKPKNIRQK</sequence>